<dbReference type="EMBL" id="JBHSXI010000004">
    <property type="protein sequence ID" value="MFC6888476.1"/>
    <property type="molecule type" value="Genomic_DNA"/>
</dbReference>
<dbReference type="Gene3D" id="3.30.420.10">
    <property type="entry name" value="Ribonuclease H-like superfamily/Ribonuclease H"/>
    <property type="match status" value="1"/>
</dbReference>
<evidence type="ECO:0000313" key="1">
    <source>
        <dbReference type="EMBL" id="MFC6888476.1"/>
    </source>
</evidence>
<reference evidence="1 2" key="1">
    <citation type="journal article" date="2019" name="Int. J. Syst. Evol. Microbiol.">
        <title>The Global Catalogue of Microorganisms (GCM) 10K type strain sequencing project: providing services to taxonomists for standard genome sequencing and annotation.</title>
        <authorList>
            <consortium name="The Broad Institute Genomics Platform"/>
            <consortium name="The Broad Institute Genome Sequencing Center for Infectious Disease"/>
            <person name="Wu L."/>
            <person name="Ma J."/>
        </authorList>
    </citation>
    <scope>NUCLEOTIDE SEQUENCE [LARGE SCALE GENOMIC DNA]</scope>
    <source>
        <strain evidence="1 2">Y73</strain>
    </source>
</reference>
<keyword evidence="2" id="KW-1185">Reference proteome</keyword>
<dbReference type="AlphaFoldDB" id="A0ABD5UNM3"/>
<comment type="caution">
    <text evidence="1">The sequence shown here is derived from an EMBL/GenBank/DDBJ whole genome shotgun (WGS) entry which is preliminary data.</text>
</comment>
<protein>
    <submittedName>
        <fullName evidence="1">Uncharacterized protein</fullName>
    </submittedName>
</protein>
<dbReference type="InterPro" id="IPR012337">
    <property type="entry name" value="RNaseH-like_sf"/>
</dbReference>
<organism evidence="1 2">
    <name type="scientific">Halorubrum trueperi</name>
    <dbReference type="NCBI Taxonomy" id="2004704"/>
    <lineage>
        <taxon>Archaea</taxon>
        <taxon>Methanobacteriati</taxon>
        <taxon>Methanobacteriota</taxon>
        <taxon>Stenosarchaea group</taxon>
        <taxon>Halobacteria</taxon>
        <taxon>Halobacteriales</taxon>
        <taxon>Haloferacaceae</taxon>
        <taxon>Halorubrum</taxon>
    </lineage>
</organism>
<dbReference type="InterPro" id="IPR036397">
    <property type="entry name" value="RNaseH_sf"/>
</dbReference>
<sequence length="218" mass="23689">MTLRQVPFDIETTGFDAGDVVTVVGFAVPLGVRVFVNTGGRAAPSIDEVGGDVVVKVSTHSSEHGLLAAVAEFVQGRFRDADVLLVAYNGERWRGGFDLPFLRTRFARLDLPWPFTDVPYADVLPLVTKRFNTTVDGDAHNDLDTAYDVLCGGEYGELDPFAESAEAVTAFEEARFAALAAHNVADVLRTRDLGRLAERYCAKSEFDVKSLTPTQTDG</sequence>
<dbReference type="Proteomes" id="UP001596333">
    <property type="component" value="Unassembled WGS sequence"/>
</dbReference>
<accession>A0ABD5UNM3</accession>
<proteinExistence type="predicted"/>
<evidence type="ECO:0000313" key="2">
    <source>
        <dbReference type="Proteomes" id="UP001596333"/>
    </source>
</evidence>
<dbReference type="SUPFAM" id="SSF53098">
    <property type="entry name" value="Ribonuclease H-like"/>
    <property type="match status" value="1"/>
</dbReference>
<name>A0ABD5UNM3_9EURY</name>
<gene>
    <name evidence="1" type="ORF">ACFQEY_05385</name>
</gene>
<dbReference type="RefSeq" id="WP_379765516.1">
    <property type="nucleotide sequence ID" value="NZ_JBHSXI010000004.1"/>
</dbReference>